<gene>
    <name evidence="2" type="ORF">H257_19079</name>
</gene>
<organism evidence="2">
    <name type="scientific">Aphanomyces astaci</name>
    <name type="common">Crayfish plague agent</name>
    <dbReference type="NCBI Taxonomy" id="112090"/>
    <lineage>
        <taxon>Eukaryota</taxon>
        <taxon>Sar</taxon>
        <taxon>Stramenopiles</taxon>
        <taxon>Oomycota</taxon>
        <taxon>Saprolegniomycetes</taxon>
        <taxon>Saprolegniales</taxon>
        <taxon>Verrucalvaceae</taxon>
        <taxon>Aphanomyces</taxon>
    </lineage>
</organism>
<dbReference type="VEuPathDB" id="FungiDB:H257_19079"/>
<protein>
    <recommendedName>
        <fullName evidence="1">DUF7769 domain-containing protein</fullName>
    </recommendedName>
</protein>
<dbReference type="GO" id="GO:0003676">
    <property type="term" value="F:nucleic acid binding"/>
    <property type="evidence" value="ECO:0007669"/>
    <property type="project" value="InterPro"/>
</dbReference>
<dbReference type="Gene3D" id="3.30.420.10">
    <property type="entry name" value="Ribonuclease H-like superfamily/Ribonuclease H"/>
    <property type="match status" value="1"/>
</dbReference>
<dbReference type="InterPro" id="IPR056671">
    <property type="entry name" value="DUF7769"/>
</dbReference>
<dbReference type="OrthoDB" id="77932at2759"/>
<evidence type="ECO:0000313" key="2">
    <source>
        <dbReference type="EMBL" id="ETV63986.1"/>
    </source>
</evidence>
<evidence type="ECO:0000259" key="1">
    <source>
        <dbReference type="Pfam" id="PF24964"/>
    </source>
</evidence>
<dbReference type="PANTHER" id="PTHR47169">
    <property type="entry name" value="OS01G0541250 PROTEIN"/>
    <property type="match status" value="1"/>
</dbReference>
<dbReference type="GeneID" id="20821075"/>
<accession>W4FAY9</accession>
<dbReference type="RefSeq" id="XP_009846531.1">
    <property type="nucleotide sequence ID" value="XM_009848229.1"/>
</dbReference>
<sequence length="431" mass="48849">MPQSVATKPNFTPQQRTDVCHHLLTLVARDGKLPYGSFRNVAAQFACNWQTVARLWKRAAYNPGSNTLCQDVASRKKGRAGRKLKYSDLSERIAKIPKTDRTTIQAIAHVINVPKSTLQDYFKRGFLVRHSSSVKPQLTEANKAARLKWAFERLGPDLMVHDMMDYVHVDEKWFYMTRVKKTLYLLPGEEPPHRSTKSKRFITKVMFLSAVARPRWNYNTNEWFDGRIGTWHFTQSVPAQRSSRNRPSWTMVTVPCTVTRDTYRDMLIDNVIPAIKAKWPNDKAARILLQQDNARPHVPLSDERVAAACASDGWAIEVVCQPPNSPDMNTLQERTRCKTIDELIDATLSAWTTVDAMTLNSNFLTLQTCLIEVVRAGGGNNYKIPHMGKKKLAKQGLLPESVECPRDVFNFGHAAIGATDFDAHVDLLAEE</sequence>
<proteinExistence type="predicted"/>
<dbReference type="EMBL" id="KI913454">
    <property type="protein sequence ID" value="ETV63986.1"/>
    <property type="molecule type" value="Genomic_DNA"/>
</dbReference>
<dbReference type="Pfam" id="PF24964">
    <property type="entry name" value="DUF7769"/>
    <property type="match status" value="1"/>
</dbReference>
<feature type="domain" description="DUF7769" evidence="1">
    <location>
        <begin position="12"/>
        <end position="59"/>
    </location>
</feature>
<reference evidence="2" key="1">
    <citation type="submission" date="2013-12" db="EMBL/GenBank/DDBJ databases">
        <title>The Genome Sequence of Aphanomyces astaci APO3.</title>
        <authorList>
            <consortium name="The Broad Institute Genomics Platform"/>
            <person name="Russ C."/>
            <person name="Tyler B."/>
            <person name="van West P."/>
            <person name="Dieguez-Uribeondo J."/>
            <person name="Young S.K."/>
            <person name="Zeng Q."/>
            <person name="Gargeya S."/>
            <person name="Fitzgerald M."/>
            <person name="Abouelleil A."/>
            <person name="Alvarado L."/>
            <person name="Chapman S.B."/>
            <person name="Gainer-Dewar J."/>
            <person name="Goldberg J."/>
            <person name="Griggs A."/>
            <person name="Gujja S."/>
            <person name="Hansen M."/>
            <person name="Howarth C."/>
            <person name="Imamovic A."/>
            <person name="Ireland A."/>
            <person name="Larimer J."/>
            <person name="McCowan C."/>
            <person name="Murphy C."/>
            <person name="Pearson M."/>
            <person name="Poon T.W."/>
            <person name="Priest M."/>
            <person name="Roberts A."/>
            <person name="Saif S."/>
            <person name="Shea T."/>
            <person name="Sykes S."/>
            <person name="Wortman J."/>
            <person name="Nusbaum C."/>
            <person name="Birren B."/>
        </authorList>
    </citation>
    <scope>NUCLEOTIDE SEQUENCE [LARGE SCALE GENOMIC DNA]</scope>
    <source>
        <strain evidence="2">APO3</strain>
    </source>
</reference>
<dbReference type="AlphaFoldDB" id="W4FAY9"/>
<dbReference type="InterPro" id="IPR036397">
    <property type="entry name" value="RNaseH_sf"/>
</dbReference>
<dbReference type="PANTHER" id="PTHR47169:SF2">
    <property type="entry name" value="OS01G0541250 PROTEIN"/>
    <property type="match status" value="1"/>
</dbReference>
<feature type="non-terminal residue" evidence="2">
    <location>
        <position position="431"/>
    </location>
</feature>
<name>W4FAY9_APHAT</name>